<dbReference type="InterPro" id="IPR043128">
    <property type="entry name" value="Rev_trsase/Diguanyl_cyclase"/>
</dbReference>
<protein>
    <recommendedName>
        <fullName evidence="2">Integrase catalytic domain-containing protein</fullName>
    </recommendedName>
</protein>
<sequence length="2736" mass="304877">MDKLYYLTYCATNALSRSKTLLNDPELFSFEEAATLESSQMEVYGDTPVSEIGDNDNDEEDDAVEDLQWQFDDVDDKASEGNREEMVAHSSWHAHPFGGPLTAALMAAVTFPAVPLLVRDDIAAIDRADDLPLGSVLNAVSLHRRRIDDVLAFIANLPHRNYRRFDEIRPVTSFDSSPTSSRFLCLRRRCGRVRFAAAASATRVSSSPRTETMSNDAVELFSPKEPVEITVGRHTASVYPRLTPGSPDYECAHAFHCTKAALSLLPITPAQYLDTMGNRLNVSLTVDGFKYDWLQFLEENWCDFSNLTILSFHNSAGRVLNNATLANSKVLKPVDGMAVAGRRPEDVCFVRLKLNLDLQPMMNAEQQNHMVEHSFYMQLPQDTVEIEDNTGAVVVWTTFHGPADLSALTIEQVHSEILSKVSYADPVDLLPAAFNVTTATIDPLTVKDELMTKVLKLSIPTIEREIFAALCPNYTSKPHVVLESIKQWSTDKEGTVKIQTVREYYTRFSLAARPFAQVKTMPVDVCSLFIHGLHRDTKAQFDELYPAHAEPHDRSGRYQRAKLAEIFKKAVIAEAKVKTVERLVSSVTGQSFVTEAFPSQAERTLSTYQDRGGGRGSRGGRGGRGGRGNRGRGYGPVPKDFQCDGCKGNHRFIENGVIVCPNRNEKGVMEAAMKARTARHAAYDAARAAKKKASQQLDFDKLDDANKKKVAKQVMQFISDKDGGSDSDGPESPPKKAKKSVTIKTAHTFLFDIEDALVLATTSRQPNLPVSIDTNLPHIPLQFGPSLDSANNPMIMSVVDTAAALTTGNLFFITRLAKMFPSCVVEVHMQEDYSPITLTGIVRCDAEGRKTTTELPAAFTFHLPYEMTDGTPTKLTIACGPDVSVNLILGLPFIKATRMVIDAAENVVECRLLDCEPFPIESKRARLEIPKADACLSETVKKECGSLLQDLEALESHWAGVYAIDPSTGATQSVKKRAVDPTDCMQPTAGLNDAYVVGAGTAPSFPNASRFMDNYVGPELGTGDETEGETYTRRAAYAPTPHGHEVMAPSYSVKVDVKKTGDPIRVAPKGKKGRKRDNVFFDNRGFPDVSNEFDYLLHRTGGGRVIRKRLHPSPRIDEVDEQFNVQYDETKHGEKLRQELKIDHLTPTQQDQLVALIQKYWAVFDDTGLFVTVKDYECVIDTGSARPICVKNINYGPRETPIMNKCIAALENFDKALAYMECQFMVCKAQRLSLSLKKCHFFPPRIEFVGIDVTVDGNHPAMSKHDLLKSWPLPKIVCDVSSFLGFAVFYSSFIPLFELRVLRLRQITREESTASVATLFDGEAADEWEDIKQAILSDPCLRRLRSTVADAMMREMAGGECEFLKEENKHLTLHPIALGARKARGREGKLHSYLGEAFAGDWARNKCRHMCFGQQYTWITDCYGIRFILTYDGPNPAIQRVQMRIMCDDCDVIHRNRCWNVDADYFSYLGKDLCFDPLLLAYARHIQTLRQSHPVADSLPMRPENMPGYRGPRIKRPNASYPPADGGNTSVDYAATTLLSTILFDDSNGHDCLENIPVKFGYWSQDTQPTCPTGAAPLYNSDLPVAAYQIARSTWAIHGYNCGHFMSSIQSRSLPFDVVLASNPTPQGRAQLHEVTTCRLIFNGIAAMFSHVRSSGDTTKLDGYLIHPQAFATPKLTRDFWQLQLSLIVQLRKLRSLAIVVAFLPPTHDSRAANQFASGMKRDGWLGSSIDLYFPNYGDSVASSAKVLSFVHSNTEENATVLRFATPPASQPPTLASYVWPQFNTRQYAVSYGRDDKLFNKGSVDGTAADAETTVTLQVSEPKPGDSAEVSGSAKTKYLLHSMSADASVAVGAQVLSLDGLCPPFQPQPNLNLFQNSFGIEFARDDHIFVRPFSPFEFARCFCLSDDITHALSQPVNVFLLQDGIPAHTSAWIFDQIHERLVQIRNANIELFDPSRHAAPAACCQAFVNGAVGTRLPSRDQWITAYADDPQTSKIRDMISNPALVVKENLALLEPTYRSALRQGRIVLEQDLLILQEQLNAGPSYIKLLLVPLSLREILFIAFHANPIGGHFNPYRAYARLRLRYYWPGMYKYCQAMCKKCPGCALANGVVRASSELIYSFPVTAPFRVLHVGGYQAGDLSSFKGRKVHVIALDGMTSYACNQSVQKANSTSFAKALMKIILTHGIPHTLVLDKDSKFYGTFRETCDLLQMNVHTLSGDNHKGMLVERFNRYLNRGLRVLTNERESVRVSDEAIDLLAYAWNSAPVAGTDLSRSLVAMGREFSFPIDFSVTKQLELTSTPSAVQSYAKNQATLMAACHDVAKVLLDEHRKWHQELVNASRPDPRQWQVGDIVFARRQTRSHKGRGIVGKLQYAHTGPWRVVSKLDGASYDLQHCINSERRLKRHASHLSPFPLPLVPFEPVDGPDNRYSQINRPIGLKPYLQAGLDGFEPLQPFQLPPSVDFASASAYRTFHWPSLSELNDEMSPFPWTTGERKQVATMTDDDIVHASLYHGPPPTMPVVHPPKLPSPSALAAMLVKSDDRLFFISHELSNSGRREWRLVRVHLADSMALRPTCLTDGRYLVEFYMVHPSDLRFNAANQRYWLQYHLKGDLIDPSATSETHLIRPSDSSEQLALRHNLSPLRQWVTLTHEAVYIHGPFNFASISGRKSRDRVDAARWTALAQQKDMYSNLPPGLELPTYSIHADRGIHLALTEGRAVELLLSVAQCCSHAHERLFP</sequence>
<dbReference type="SUPFAM" id="SSF53098">
    <property type="entry name" value="Ribonuclease H-like"/>
    <property type="match status" value="1"/>
</dbReference>
<dbReference type="InterPro" id="IPR012337">
    <property type="entry name" value="RNaseH-like_sf"/>
</dbReference>
<dbReference type="InterPro" id="IPR043502">
    <property type="entry name" value="DNA/RNA_pol_sf"/>
</dbReference>
<keyword evidence="4" id="KW-1185">Reference proteome</keyword>
<dbReference type="EMBL" id="JABMIG020000012">
    <property type="protein sequence ID" value="KAL3803707.1"/>
    <property type="molecule type" value="Genomic_DNA"/>
</dbReference>
<reference evidence="3 4" key="1">
    <citation type="journal article" date="2020" name="G3 (Bethesda)">
        <title>Improved Reference Genome for Cyclotella cryptica CCMP332, a Model for Cell Wall Morphogenesis, Salinity Adaptation, and Lipid Production in Diatoms (Bacillariophyta).</title>
        <authorList>
            <person name="Roberts W.R."/>
            <person name="Downey K.M."/>
            <person name="Ruck E.C."/>
            <person name="Traller J.C."/>
            <person name="Alverson A.J."/>
        </authorList>
    </citation>
    <scope>NUCLEOTIDE SEQUENCE [LARGE SCALE GENOMIC DNA]</scope>
    <source>
        <strain evidence="3 4">CCMP332</strain>
    </source>
</reference>
<evidence type="ECO:0000313" key="3">
    <source>
        <dbReference type="EMBL" id="KAL3803707.1"/>
    </source>
</evidence>
<dbReference type="SUPFAM" id="SSF56672">
    <property type="entry name" value="DNA/RNA polymerases"/>
    <property type="match status" value="1"/>
</dbReference>
<gene>
    <name evidence="3" type="ORF">HJC23_003761</name>
</gene>
<dbReference type="InterPro" id="IPR050951">
    <property type="entry name" value="Retrovirus_Pol_polyprotein"/>
</dbReference>
<evidence type="ECO:0000313" key="4">
    <source>
        <dbReference type="Proteomes" id="UP001516023"/>
    </source>
</evidence>
<dbReference type="InterPro" id="IPR041588">
    <property type="entry name" value="Integrase_H2C2"/>
</dbReference>
<dbReference type="PROSITE" id="PS50994">
    <property type="entry name" value="INTEGRASE"/>
    <property type="match status" value="1"/>
</dbReference>
<proteinExistence type="predicted"/>
<organism evidence="3 4">
    <name type="scientific">Cyclotella cryptica</name>
    <dbReference type="NCBI Taxonomy" id="29204"/>
    <lineage>
        <taxon>Eukaryota</taxon>
        <taxon>Sar</taxon>
        <taxon>Stramenopiles</taxon>
        <taxon>Ochrophyta</taxon>
        <taxon>Bacillariophyta</taxon>
        <taxon>Coscinodiscophyceae</taxon>
        <taxon>Thalassiosirophycidae</taxon>
        <taxon>Stephanodiscales</taxon>
        <taxon>Stephanodiscaceae</taxon>
        <taxon>Cyclotella</taxon>
    </lineage>
</organism>
<name>A0ABD3QU81_9STRA</name>
<dbReference type="Gene3D" id="1.10.340.70">
    <property type="match status" value="1"/>
</dbReference>
<feature type="compositionally biased region" description="Gly residues" evidence="1">
    <location>
        <begin position="614"/>
        <end position="634"/>
    </location>
</feature>
<feature type="domain" description="Integrase catalytic" evidence="2">
    <location>
        <begin position="2122"/>
        <end position="2293"/>
    </location>
</feature>
<evidence type="ECO:0000259" key="2">
    <source>
        <dbReference type="PROSITE" id="PS50994"/>
    </source>
</evidence>
<dbReference type="Proteomes" id="UP001516023">
    <property type="component" value="Unassembled WGS sequence"/>
</dbReference>
<feature type="region of interest" description="Disordered" evidence="1">
    <location>
        <begin position="717"/>
        <end position="739"/>
    </location>
</feature>
<dbReference type="PANTHER" id="PTHR37984">
    <property type="entry name" value="PROTEIN CBG26694"/>
    <property type="match status" value="1"/>
</dbReference>
<dbReference type="InterPro" id="IPR001584">
    <property type="entry name" value="Integrase_cat-core"/>
</dbReference>
<dbReference type="Pfam" id="PF17921">
    <property type="entry name" value="Integrase_H2C2"/>
    <property type="match status" value="1"/>
</dbReference>
<comment type="caution">
    <text evidence="3">The sequence shown here is derived from an EMBL/GenBank/DDBJ whole genome shotgun (WGS) entry which is preliminary data.</text>
</comment>
<accession>A0ABD3QU81</accession>
<dbReference type="Gene3D" id="3.30.70.270">
    <property type="match status" value="1"/>
</dbReference>
<feature type="region of interest" description="Disordered" evidence="1">
    <location>
        <begin position="603"/>
        <end position="637"/>
    </location>
</feature>
<dbReference type="InterPro" id="IPR036397">
    <property type="entry name" value="RNaseH_sf"/>
</dbReference>
<dbReference type="Gene3D" id="3.30.420.10">
    <property type="entry name" value="Ribonuclease H-like superfamily/Ribonuclease H"/>
    <property type="match status" value="1"/>
</dbReference>
<evidence type="ECO:0000256" key="1">
    <source>
        <dbReference type="SAM" id="MobiDB-lite"/>
    </source>
</evidence>
<dbReference type="PANTHER" id="PTHR37984:SF5">
    <property type="entry name" value="PROTEIN NYNRIN-LIKE"/>
    <property type="match status" value="1"/>
</dbReference>